<dbReference type="GO" id="GO:0051539">
    <property type="term" value="F:4 iron, 4 sulfur cluster binding"/>
    <property type="evidence" value="ECO:0007669"/>
    <property type="project" value="UniProtKB-KW"/>
</dbReference>
<evidence type="ECO:0000313" key="9">
    <source>
        <dbReference type="EMBL" id="RSZ59724.1"/>
    </source>
</evidence>
<name>A0A430HQC2_9BURK</name>
<dbReference type="Pfam" id="PF13186">
    <property type="entry name" value="SPASM"/>
    <property type="match status" value="1"/>
</dbReference>
<organism evidence="9 10">
    <name type="scientific">Massilia atriviolacea</name>
    <dbReference type="NCBI Taxonomy" id="2495579"/>
    <lineage>
        <taxon>Bacteria</taxon>
        <taxon>Pseudomonadati</taxon>
        <taxon>Pseudomonadota</taxon>
        <taxon>Betaproteobacteria</taxon>
        <taxon>Burkholderiales</taxon>
        <taxon>Oxalobacteraceae</taxon>
        <taxon>Telluria group</taxon>
        <taxon>Massilia</taxon>
    </lineage>
</organism>
<feature type="domain" description="Radical SAM core" evidence="8">
    <location>
        <begin position="29"/>
        <end position="248"/>
    </location>
</feature>
<keyword evidence="6" id="KW-0408">Iron</keyword>
<dbReference type="InterPro" id="IPR007197">
    <property type="entry name" value="rSAM"/>
</dbReference>
<protein>
    <submittedName>
        <fullName evidence="9">Radical SAM protein</fullName>
    </submittedName>
</protein>
<sequence>MEGRMAVLKGPGLLARTSRDLRFLGGILRKHPFQVLVQVTNRCNMRCSFCGFWPNGVAPRLELSVADYQRVAAELARIGTFLVSVEGGEPLLRPDIIDIVRAFGERHAPVLYTNGWFVDDAKAQGLFAAGVAQVGVSIDFADAARHDSKRRLDGAFDQAWRAVDTLLAHAPHGGAQVHVMTILMKENQDDIEKLLQMSAARGVGHCVTLLSTDGFRRAKSDADQLPDASLSARMLDLWQRYPHLRTFRDYLERMDAFVERGPMPACHAGEQSFNIDHLGNVSPCIERIDSVAGNVRDEALAQIVARMRGLDSVARCQDCWTLCRGFTQALGQGSTLRSLSDLTTRMRSQ</sequence>
<keyword evidence="7" id="KW-0411">Iron-sulfur</keyword>
<dbReference type="AlphaFoldDB" id="A0A430HQC2"/>
<dbReference type="GO" id="GO:0006783">
    <property type="term" value="P:heme biosynthetic process"/>
    <property type="evidence" value="ECO:0007669"/>
    <property type="project" value="TreeGrafter"/>
</dbReference>
<keyword evidence="3" id="KW-0949">S-adenosyl-L-methionine</keyword>
<dbReference type="SMART" id="SM00729">
    <property type="entry name" value="Elp3"/>
    <property type="match status" value="1"/>
</dbReference>
<dbReference type="SFLD" id="SFLDS00029">
    <property type="entry name" value="Radical_SAM"/>
    <property type="match status" value="1"/>
</dbReference>
<proteinExistence type="predicted"/>
<evidence type="ECO:0000256" key="1">
    <source>
        <dbReference type="ARBA" id="ARBA00001966"/>
    </source>
</evidence>
<dbReference type="Pfam" id="PF04055">
    <property type="entry name" value="Radical_SAM"/>
    <property type="match status" value="1"/>
</dbReference>
<dbReference type="GO" id="GO:0046872">
    <property type="term" value="F:metal ion binding"/>
    <property type="evidence" value="ECO:0007669"/>
    <property type="project" value="UniProtKB-KW"/>
</dbReference>
<evidence type="ECO:0000256" key="2">
    <source>
        <dbReference type="ARBA" id="ARBA00022485"/>
    </source>
</evidence>
<dbReference type="GO" id="GO:0016491">
    <property type="term" value="F:oxidoreductase activity"/>
    <property type="evidence" value="ECO:0007669"/>
    <property type="project" value="UniProtKB-KW"/>
</dbReference>
<dbReference type="InterPro" id="IPR023885">
    <property type="entry name" value="4Fe4S-binding_SPASM_dom"/>
</dbReference>
<keyword evidence="5" id="KW-0560">Oxidoreductase</keyword>
<dbReference type="PANTHER" id="PTHR11228">
    <property type="entry name" value="RADICAL SAM DOMAIN PROTEIN"/>
    <property type="match status" value="1"/>
</dbReference>
<evidence type="ECO:0000256" key="7">
    <source>
        <dbReference type="ARBA" id="ARBA00023014"/>
    </source>
</evidence>
<dbReference type="SUPFAM" id="SSF102114">
    <property type="entry name" value="Radical SAM enzymes"/>
    <property type="match status" value="1"/>
</dbReference>
<gene>
    <name evidence="9" type="ORF">EJB06_05870</name>
</gene>
<dbReference type="CDD" id="cd01335">
    <property type="entry name" value="Radical_SAM"/>
    <property type="match status" value="1"/>
</dbReference>
<dbReference type="InterPro" id="IPR006638">
    <property type="entry name" value="Elp3/MiaA/NifB-like_rSAM"/>
</dbReference>
<dbReference type="EMBL" id="RXLQ01000003">
    <property type="protein sequence ID" value="RSZ59724.1"/>
    <property type="molecule type" value="Genomic_DNA"/>
</dbReference>
<dbReference type="SFLD" id="SFLDG01067">
    <property type="entry name" value="SPASM/twitch_domain_containing"/>
    <property type="match status" value="1"/>
</dbReference>
<dbReference type="PANTHER" id="PTHR11228:SF7">
    <property type="entry name" value="PQQA PEPTIDE CYCLASE"/>
    <property type="match status" value="1"/>
</dbReference>
<keyword evidence="2" id="KW-0004">4Fe-4S</keyword>
<evidence type="ECO:0000256" key="4">
    <source>
        <dbReference type="ARBA" id="ARBA00022723"/>
    </source>
</evidence>
<dbReference type="OrthoDB" id="9782387at2"/>
<keyword evidence="4" id="KW-0479">Metal-binding</keyword>
<dbReference type="CDD" id="cd21109">
    <property type="entry name" value="SPASM"/>
    <property type="match status" value="1"/>
</dbReference>
<dbReference type="GO" id="GO:0032324">
    <property type="term" value="P:molybdopterin cofactor biosynthetic process"/>
    <property type="evidence" value="ECO:0007669"/>
    <property type="project" value="UniProtKB-ARBA"/>
</dbReference>
<dbReference type="InterPro" id="IPR058240">
    <property type="entry name" value="rSAM_sf"/>
</dbReference>
<dbReference type="Gene3D" id="3.20.20.70">
    <property type="entry name" value="Aldolase class I"/>
    <property type="match status" value="1"/>
</dbReference>
<reference evidence="9 10" key="1">
    <citation type="submission" date="2018-12" db="EMBL/GenBank/DDBJ databases">
        <authorList>
            <person name="Yang E."/>
        </authorList>
    </citation>
    <scope>NUCLEOTIDE SEQUENCE [LARGE SCALE GENOMIC DNA]</scope>
    <source>
        <strain evidence="9 10">SOD</strain>
    </source>
</reference>
<dbReference type="InterPro" id="IPR000385">
    <property type="entry name" value="MoaA_NifB_PqqE_Fe-S-bd_CS"/>
</dbReference>
<dbReference type="SFLD" id="SFLDG01386">
    <property type="entry name" value="main_SPASM_domain-containing"/>
    <property type="match status" value="1"/>
</dbReference>
<dbReference type="Proteomes" id="UP000278085">
    <property type="component" value="Unassembled WGS sequence"/>
</dbReference>
<comment type="caution">
    <text evidence="9">The sequence shown here is derived from an EMBL/GenBank/DDBJ whole genome shotgun (WGS) entry which is preliminary data.</text>
</comment>
<evidence type="ECO:0000256" key="3">
    <source>
        <dbReference type="ARBA" id="ARBA00022691"/>
    </source>
</evidence>
<evidence type="ECO:0000256" key="5">
    <source>
        <dbReference type="ARBA" id="ARBA00023002"/>
    </source>
</evidence>
<dbReference type="PROSITE" id="PS51918">
    <property type="entry name" value="RADICAL_SAM"/>
    <property type="match status" value="1"/>
</dbReference>
<dbReference type="PROSITE" id="PS01305">
    <property type="entry name" value="MOAA_NIFB_PQQE"/>
    <property type="match status" value="1"/>
</dbReference>
<evidence type="ECO:0000259" key="8">
    <source>
        <dbReference type="PROSITE" id="PS51918"/>
    </source>
</evidence>
<dbReference type="InterPro" id="IPR013785">
    <property type="entry name" value="Aldolase_TIM"/>
</dbReference>
<evidence type="ECO:0000313" key="10">
    <source>
        <dbReference type="Proteomes" id="UP000278085"/>
    </source>
</evidence>
<accession>A0A430HQC2</accession>
<comment type="cofactor">
    <cofactor evidence="1">
        <name>[4Fe-4S] cluster</name>
        <dbReference type="ChEBI" id="CHEBI:49883"/>
    </cofactor>
</comment>
<keyword evidence="10" id="KW-1185">Reference proteome</keyword>
<dbReference type="InterPro" id="IPR050377">
    <property type="entry name" value="Radical_SAM_PqqE_MftC-like"/>
</dbReference>
<evidence type="ECO:0000256" key="6">
    <source>
        <dbReference type="ARBA" id="ARBA00023004"/>
    </source>
</evidence>